<evidence type="ECO:0000313" key="2">
    <source>
        <dbReference type="Proteomes" id="UP000827721"/>
    </source>
</evidence>
<comment type="caution">
    <text evidence="1">The sequence shown here is derived from an EMBL/GenBank/DDBJ whole genome shotgun (WGS) entry which is preliminary data.</text>
</comment>
<organism evidence="1 2">
    <name type="scientific">Xanthoceras sorbifolium</name>
    <dbReference type="NCBI Taxonomy" id="99658"/>
    <lineage>
        <taxon>Eukaryota</taxon>
        <taxon>Viridiplantae</taxon>
        <taxon>Streptophyta</taxon>
        <taxon>Embryophyta</taxon>
        <taxon>Tracheophyta</taxon>
        <taxon>Spermatophyta</taxon>
        <taxon>Magnoliopsida</taxon>
        <taxon>eudicotyledons</taxon>
        <taxon>Gunneridae</taxon>
        <taxon>Pentapetalae</taxon>
        <taxon>rosids</taxon>
        <taxon>malvids</taxon>
        <taxon>Sapindales</taxon>
        <taxon>Sapindaceae</taxon>
        <taxon>Xanthoceroideae</taxon>
        <taxon>Xanthoceras</taxon>
    </lineage>
</organism>
<gene>
    <name evidence="1" type="ORF">JRO89_XS08G0135500</name>
</gene>
<evidence type="ECO:0000313" key="1">
    <source>
        <dbReference type="EMBL" id="KAH7566308.1"/>
    </source>
</evidence>
<dbReference type="Proteomes" id="UP000827721">
    <property type="component" value="Unassembled WGS sequence"/>
</dbReference>
<name>A0ABQ8HPR7_9ROSI</name>
<keyword evidence="2" id="KW-1185">Reference proteome</keyword>
<protein>
    <submittedName>
        <fullName evidence="1">Uncharacterized protein</fullName>
    </submittedName>
</protein>
<dbReference type="PANTHER" id="PTHR37610">
    <property type="entry name" value="CCHC-TYPE DOMAIN-CONTAINING PROTEIN"/>
    <property type="match status" value="1"/>
</dbReference>
<accession>A0ABQ8HPR7</accession>
<sequence>MVIHGIRCLEAATIADDDVVLTGDVEKDLESSNTKETNNINSRRSFVSAELRSPRSVKIALGAKLKLGFIDESYKVPNKDLPLYDQWTRVNCMITLWILNSISKDIVEAFLYASTARELWYWFKQLKDQKKKESRGRGETAGRFAANFTDTPLAIDEGQNAEFVNLIQQELLKMMKRKSPIANMVNFAHLDEYAGKTLIPEFHYALSTVNILGSSTWIVDTGASIHVCANISLLTKPKAMNQRTPVFLPDGSVNHVKHTGNVNLRPAE</sequence>
<reference evidence="1 2" key="1">
    <citation type="submission" date="2021-02" db="EMBL/GenBank/DDBJ databases">
        <title>Plant Genome Project.</title>
        <authorList>
            <person name="Zhang R.-G."/>
        </authorList>
    </citation>
    <scope>NUCLEOTIDE SEQUENCE [LARGE SCALE GENOMIC DNA]</scope>
    <source>
        <tissue evidence="1">Leaves</tissue>
    </source>
</reference>
<proteinExistence type="predicted"/>
<dbReference type="PANTHER" id="PTHR37610:SF40">
    <property type="entry name" value="OS01G0909600 PROTEIN"/>
    <property type="match status" value="1"/>
</dbReference>
<dbReference type="EMBL" id="JAFEMO010000008">
    <property type="protein sequence ID" value="KAH7566308.1"/>
    <property type="molecule type" value="Genomic_DNA"/>
</dbReference>